<comment type="similarity">
    <text evidence="7">Belongs to the binding-protein-dependent transport system permease family.</text>
</comment>
<dbReference type="SUPFAM" id="SSF161098">
    <property type="entry name" value="MetI-like"/>
    <property type="match status" value="1"/>
</dbReference>
<accession>A0A9X3ZIB6</accession>
<dbReference type="PROSITE" id="PS50928">
    <property type="entry name" value="ABC_TM1"/>
    <property type="match status" value="1"/>
</dbReference>
<comment type="subcellular location">
    <subcellularLocation>
        <location evidence="1 7">Cell membrane</location>
        <topology evidence="1 7">Multi-pass membrane protein</topology>
    </subcellularLocation>
</comment>
<feature type="transmembrane region" description="Helical" evidence="7">
    <location>
        <begin position="281"/>
        <end position="307"/>
    </location>
</feature>
<keyword evidence="2 7" id="KW-0813">Transport</keyword>
<keyword evidence="10" id="KW-1185">Reference proteome</keyword>
<keyword evidence="6 7" id="KW-0472">Membrane</keyword>
<reference evidence="9" key="1">
    <citation type="submission" date="2022-11" db="EMBL/GenBank/DDBJ databases">
        <title>Draft genome sequence of Hoeflea poritis E7-10 and Hoeflea prorocentri PM5-8, separated from scleractinian coral Porites lutea and marine dinoflagellate.</title>
        <authorList>
            <person name="Zhang G."/>
            <person name="Wei Q."/>
            <person name="Cai L."/>
        </authorList>
    </citation>
    <scope>NUCLEOTIDE SEQUENCE</scope>
    <source>
        <strain evidence="9">PM5-8</strain>
    </source>
</reference>
<keyword evidence="4 7" id="KW-0812">Transmembrane</keyword>
<dbReference type="CDD" id="cd06261">
    <property type="entry name" value="TM_PBP2"/>
    <property type="match status" value="1"/>
</dbReference>
<feature type="transmembrane region" description="Helical" evidence="7">
    <location>
        <begin position="5"/>
        <end position="27"/>
    </location>
</feature>
<evidence type="ECO:0000313" key="9">
    <source>
        <dbReference type="EMBL" id="MDA5399638.1"/>
    </source>
</evidence>
<evidence type="ECO:0000256" key="1">
    <source>
        <dbReference type="ARBA" id="ARBA00004651"/>
    </source>
</evidence>
<feature type="transmembrane region" description="Helical" evidence="7">
    <location>
        <begin position="135"/>
        <end position="156"/>
    </location>
</feature>
<feature type="domain" description="ABC transmembrane type-1" evidence="8">
    <location>
        <begin position="95"/>
        <end position="300"/>
    </location>
</feature>
<dbReference type="AlphaFoldDB" id="A0A9X3ZIB6"/>
<proteinExistence type="inferred from homology"/>
<dbReference type="InterPro" id="IPR000515">
    <property type="entry name" value="MetI-like"/>
</dbReference>
<feature type="transmembrane region" description="Helical" evidence="7">
    <location>
        <begin position="176"/>
        <end position="197"/>
    </location>
</feature>
<dbReference type="InterPro" id="IPR045621">
    <property type="entry name" value="BPD_transp_1_N"/>
</dbReference>
<dbReference type="GO" id="GO:0005886">
    <property type="term" value="C:plasma membrane"/>
    <property type="evidence" value="ECO:0007669"/>
    <property type="project" value="UniProtKB-SubCell"/>
</dbReference>
<evidence type="ECO:0000256" key="2">
    <source>
        <dbReference type="ARBA" id="ARBA00022448"/>
    </source>
</evidence>
<dbReference type="Pfam" id="PF00528">
    <property type="entry name" value="BPD_transp_1"/>
    <property type="match status" value="1"/>
</dbReference>
<keyword evidence="5 7" id="KW-1133">Transmembrane helix</keyword>
<feature type="transmembrane region" description="Helical" evidence="7">
    <location>
        <begin position="99"/>
        <end position="123"/>
    </location>
</feature>
<dbReference type="InterPro" id="IPR035906">
    <property type="entry name" value="MetI-like_sf"/>
</dbReference>
<name>A0A9X3ZIB6_9HYPH</name>
<dbReference type="PANTHER" id="PTHR43163:SF6">
    <property type="entry name" value="DIPEPTIDE TRANSPORT SYSTEM PERMEASE PROTEIN DPPB-RELATED"/>
    <property type="match status" value="1"/>
</dbReference>
<feature type="transmembrane region" description="Helical" evidence="7">
    <location>
        <begin position="235"/>
        <end position="261"/>
    </location>
</feature>
<evidence type="ECO:0000313" key="10">
    <source>
        <dbReference type="Proteomes" id="UP001151234"/>
    </source>
</evidence>
<dbReference type="Proteomes" id="UP001151234">
    <property type="component" value="Unassembled WGS sequence"/>
</dbReference>
<sequence>MAGYLVGRMVTAIPVLFGVALFVFLLLELTPGDPAQIIAGDFATSEQVEAVRVALDLERPAHERFASWVGQMVRGDFGESLFSGLPVSQLIAQRIEPTLVLALMAISIAVAVGVPLGLAAAWWPSGLIARVAMASAVIGFSVPVFVVAFGLVYVFAIRLGWFPVQGYPGFSTSIHGALIALVLPALSLSSLYTALIARVTRAAAMEILSEDYVRTAHAKGLSVWKVALRHVLRNAAVPIVTIIGIGFAALLGGVVVTETVFNIPGLGRLAADSILRRDYPVVQALILLFSAIYVLVNLGVDLAYAFFDPRIKY</sequence>
<dbReference type="PANTHER" id="PTHR43163">
    <property type="entry name" value="DIPEPTIDE TRANSPORT SYSTEM PERMEASE PROTEIN DPPB-RELATED"/>
    <property type="match status" value="1"/>
</dbReference>
<dbReference type="EMBL" id="JAPJZI010000001">
    <property type="protein sequence ID" value="MDA5399638.1"/>
    <property type="molecule type" value="Genomic_DNA"/>
</dbReference>
<gene>
    <name evidence="9" type="ORF">OQ273_13725</name>
</gene>
<dbReference type="GO" id="GO:0055085">
    <property type="term" value="P:transmembrane transport"/>
    <property type="evidence" value="ECO:0007669"/>
    <property type="project" value="InterPro"/>
</dbReference>
<protein>
    <submittedName>
        <fullName evidence="9">ABC transporter permease</fullName>
    </submittedName>
</protein>
<keyword evidence="3" id="KW-1003">Cell membrane</keyword>
<dbReference type="Gene3D" id="1.10.3720.10">
    <property type="entry name" value="MetI-like"/>
    <property type="match status" value="1"/>
</dbReference>
<evidence type="ECO:0000259" key="8">
    <source>
        <dbReference type="PROSITE" id="PS50928"/>
    </source>
</evidence>
<evidence type="ECO:0000256" key="6">
    <source>
        <dbReference type="ARBA" id="ARBA00023136"/>
    </source>
</evidence>
<dbReference type="RefSeq" id="WP_267991064.1">
    <property type="nucleotide sequence ID" value="NZ_JAPJZI010000001.1"/>
</dbReference>
<evidence type="ECO:0000256" key="5">
    <source>
        <dbReference type="ARBA" id="ARBA00022989"/>
    </source>
</evidence>
<evidence type="ECO:0000256" key="7">
    <source>
        <dbReference type="RuleBase" id="RU363032"/>
    </source>
</evidence>
<organism evidence="9 10">
    <name type="scientific">Hoeflea prorocentri</name>
    <dbReference type="NCBI Taxonomy" id="1922333"/>
    <lineage>
        <taxon>Bacteria</taxon>
        <taxon>Pseudomonadati</taxon>
        <taxon>Pseudomonadota</taxon>
        <taxon>Alphaproteobacteria</taxon>
        <taxon>Hyphomicrobiales</taxon>
        <taxon>Rhizobiaceae</taxon>
        <taxon>Hoeflea</taxon>
    </lineage>
</organism>
<evidence type="ECO:0000256" key="4">
    <source>
        <dbReference type="ARBA" id="ARBA00022692"/>
    </source>
</evidence>
<evidence type="ECO:0000256" key="3">
    <source>
        <dbReference type="ARBA" id="ARBA00022475"/>
    </source>
</evidence>
<dbReference type="Pfam" id="PF19300">
    <property type="entry name" value="BPD_transp_1_N"/>
    <property type="match status" value="1"/>
</dbReference>
<comment type="caution">
    <text evidence="9">The sequence shown here is derived from an EMBL/GenBank/DDBJ whole genome shotgun (WGS) entry which is preliminary data.</text>
</comment>